<dbReference type="GO" id="GO:0045493">
    <property type="term" value="P:xylan catabolic process"/>
    <property type="evidence" value="ECO:0007669"/>
    <property type="project" value="UniProtKB-KW"/>
</dbReference>
<keyword evidence="3" id="KW-0624">Polysaccharide degradation</keyword>
<evidence type="ECO:0000256" key="9">
    <source>
        <dbReference type="ARBA" id="ARBA00034075"/>
    </source>
</evidence>
<dbReference type="InterPro" id="IPR029058">
    <property type="entry name" value="AB_hydrolase_fold"/>
</dbReference>
<evidence type="ECO:0000313" key="11">
    <source>
        <dbReference type="EMBL" id="CAG8366370.1"/>
    </source>
</evidence>
<proteinExistence type="inferred from homology"/>
<dbReference type="AlphaFoldDB" id="A0A9W4IY53"/>
<gene>
    <name evidence="11" type="ORF">PSALAMII_LOCUS4290</name>
</gene>
<evidence type="ECO:0000256" key="1">
    <source>
        <dbReference type="ARBA" id="ARBA00006249"/>
    </source>
</evidence>
<keyword evidence="12" id="KW-1185">Reference proteome</keyword>
<keyword evidence="8" id="KW-1015">Disulfide bond</keyword>
<keyword evidence="6 10" id="KW-0378">Hydrolase</keyword>
<keyword evidence="4" id="KW-0479">Metal-binding</keyword>
<dbReference type="GO" id="GO:0017000">
    <property type="term" value="P:antibiotic biosynthetic process"/>
    <property type="evidence" value="ECO:0007669"/>
    <property type="project" value="UniProtKB-ARBA"/>
</dbReference>
<keyword evidence="5 10" id="KW-0732">Signal</keyword>
<feature type="chain" id="PRO_5041017811" description="Carboxylic ester hydrolase" evidence="10">
    <location>
        <begin position="20"/>
        <end position="518"/>
    </location>
</feature>
<evidence type="ECO:0000256" key="7">
    <source>
        <dbReference type="ARBA" id="ARBA00022837"/>
    </source>
</evidence>
<evidence type="ECO:0000256" key="5">
    <source>
        <dbReference type="ARBA" id="ARBA00022729"/>
    </source>
</evidence>
<keyword evidence="3" id="KW-0119">Carbohydrate metabolism</keyword>
<dbReference type="OrthoDB" id="3039123at2759"/>
<evidence type="ECO:0000256" key="2">
    <source>
        <dbReference type="ARBA" id="ARBA00022487"/>
    </source>
</evidence>
<dbReference type="SUPFAM" id="SSF53474">
    <property type="entry name" value="alpha/beta-Hydrolases"/>
    <property type="match status" value="1"/>
</dbReference>
<dbReference type="GO" id="GO:0030600">
    <property type="term" value="F:feruloyl esterase activity"/>
    <property type="evidence" value="ECO:0007669"/>
    <property type="project" value="UniProtKB-EC"/>
</dbReference>
<evidence type="ECO:0000256" key="10">
    <source>
        <dbReference type="RuleBase" id="RU361238"/>
    </source>
</evidence>
<comment type="caution">
    <text evidence="11">The sequence shown here is derived from an EMBL/GenBank/DDBJ whole genome shotgun (WGS) entry which is preliminary data.</text>
</comment>
<dbReference type="InterPro" id="IPR011118">
    <property type="entry name" value="Tannase/feruloyl_esterase"/>
</dbReference>
<dbReference type="EC" id="3.1.1.-" evidence="10"/>
<evidence type="ECO:0000256" key="6">
    <source>
        <dbReference type="ARBA" id="ARBA00022801"/>
    </source>
</evidence>
<comment type="catalytic activity">
    <reaction evidence="9">
        <text>feruloyl-polysaccharide + H2O = ferulate + polysaccharide.</text>
        <dbReference type="EC" id="3.1.1.73"/>
    </reaction>
</comment>
<dbReference type="PANTHER" id="PTHR33938">
    <property type="entry name" value="FERULOYL ESTERASE B-RELATED"/>
    <property type="match status" value="1"/>
</dbReference>
<name>A0A9W4IY53_9EURO</name>
<dbReference type="GO" id="GO:0046872">
    <property type="term" value="F:metal ion binding"/>
    <property type="evidence" value="ECO:0007669"/>
    <property type="project" value="UniProtKB-KW"/>
</dbReference>
<protein>
    <recommendedName>
        <fullName evidence="10">Carboxylic ester hydrolase</fullName>
        <ecNumber evidence="10">3.1.1.-</ecNumber>
    </recommendedName>
</protein>
<evidence type="ECO:0000256" key="3">
    <source>
        <dbReference type="ARBA" id="ARBA00022651"/>
    </source>
</evidence>
<keyword evidence="3" id="KW-0858">Xylan degradation</keyword>
<dbReference type="Proteomes" id="UP001152649">
    <property type="component" value="Unassembled WGS sequence"/>
</dbReference>
<dbReference type="EMBL" id="CAJVPG010000166">
    <property type="protein sequence ID" value="CAG8366370.1"/>
    <property type="molecule type" value="Genomic_DNA"/>
</dbReference>
<organism evidence="11 12">
    <name type="scientific">Penicillium salamii</name>
    <dbReference type="NCBI Taxonomy" id="1612424"/>
    <lineage>
        <taxon>Eukaryota</taxon>
        <taxon>Fungi</taxon>
        <taxon>Dikarya</taxon>
        <taxon>Ascomycota</taxon>
        <taxon>Pezizomycotina</taxon>
        <taxon>Eurotiomycetes</taxon>
        <taxon>Eurotiomycetidae</taxon>
        <taxon>Eurotiales</taxon>
        <taxon>Aspergillaceae</taxon>
        <taxon>Penicillium</taxon>
    </lineage>
</organism>
<comment type="similarity">
    <text evidence="1 10">Belongs to the tannase family.</text>
</comment>
<keyword evidence="2" id="KW-0719">Serine esterase</keyword>
<evidence type="ECO:0000256" key="4">
    <source>
        <dbReference type="ARBA" id="ARBA00022723"/>
    </source>
</evidence>
<sequence length="518" mass="56409">MRLTCIAFSALNVLIAVQASPVSKFSSDCDSFLNVELASGYRVSNSTVFPPGSLNSSGIVNEFTFCRVEGTINYDQDVTAVDKGPNTLAWELYLPASNDYNGRFMAVGNGGYAGDIDEASMITQLNLGYAVGGCDSGHSLADSGNSTYAPFLAKSAQVKAWIHESIAMMTKITRNLTTQYYNETPAFSYYYGCSTGGAQGYALAQFHPEIFDGIYAGCPGNWYSHLMLSFLWNGLHTQGSGFMSQDVLNFITANVISACDSLDGVMDGLIENPLFCEYDIAQLECASGQDPSSNGVVACLTSDQLVAAKATYQGPKNVIDGEEIYPGMELGSESSWLLQETTLYTTYAALILKELVFKDLNYNISTFNWGTDVQKLDQTASPLIDAISPDLSAFHKRGGKLITTQGWADQFNAPLWPIQHRDQVQKTMTEVNITDFIEIFLIPGGGHCGSNPAYPHVPSTYHILDALVPWVEKGVHPAQIRTSDPPDGSNATRKLCPWPKNARYLVGDIDDWASYDCV</sequence>
<dbReference type="PANTHER" id="PTHR33938:SF15">
    <property type="entry name" value="FERULOYL ESTERASE B-RELATED"/>
    <property type="match status" value="1"/>
</dbReference>
<evidence type="ECO:0000256" key="8">
    <source>
        <dbReference type="ARBA" id="ARBA00023157"/>
    </source>
</evidence>
<evidence type="ECO:0000313" key="12">
    <source>
        <dbReference type="Proteomes" id="UP001152649"/>
    </source>
</evidence>
<keyword evidence="7" id="KW-0106">Calcium</keyword>
<reference evidence="11" key="1">
    <citation type="submission" date="2021-07" db="EMBL/GenBank/DDBJ databases">
        <authorList>
            <person name="Branca A.L. A."/>
        </authorList>
    </citation>
    <scope>NUCLEOTIDE SEQUENCE</scope>
</reference>
<dbReference type="Pfam" id="PF07519">
    <property type="entry name" value="Tannase"/>
    <property type="match status" value="1"/>
</dbReference>
<accession>A0A9W4IY53</accession>
<feature type="signal peptide" evidence="10">
    <location>
        <begin position="1"/>
        <end position="19"/>
    </location>
</feature>
<dbReference type="GO" id="GO:0072330">
    <property type="term" value="P:monocarboxylic acid biosynthetic process"/>
    <property type="evidence" value="ECO:0007669"/>
    <property type="project" value="UniProtKB-ARBA"/>
</dbReference>